<feature type="domain" description="PapC N-terminal" evidence="11">
    <location>
        <begin position="7"/>
        <end position="159"/>
    </location>
</feature>
<evidence type="ECO:0000256" key="7">
    <source>
        <dbReference type="ARBA" id="ARBA00023136"/>
    </source>
</evidence>
<evidence type="ECO:0000256" key="8">
    <source>
        <dbReference type="ARBA" id="ARBA00023237"/>
    </source>
</evidence>
<evidence type="ECO:0000313" key="13">
    <source>
        <dbReference type="Proteomes" id="UP001304467"/>
    </source>
</evidence>
<dbReference type="Gene3D" id="2.60.40.2070">
    <property type="match status" value="1"/>
</dbReference>
<sequence>MQVAEVEFNDLFLQRPGAPRVDVSRYSKGNIASPGVYRADIYVNQHWLGRSEVTLKQIGSRSDNVQPCFDRALLERMGVDLSRLPEQAAAQIDGPADASACLTLPELVPDATAQFDNGELRLDISVPQASMLRNPREYVDPRYWDEGVPAAILKYNANAYRSVAAGTASTQGYVGLTAGLNVGPWRFRHDGNVSYNSFSGGTQYQSVQTNVKRSIAKLKSQLVVGEAFTNGKLFDSVGFRGVQIESDERMYPASQRGYAPTIHGIAKSNALVRIRQNGNTIYETNVAAGPFEIDDLYPTGYGGDLQVEVTEADGSKHVSSVPYAAPVNALRVGNTRFSATVGQYRSQMLNSKPWMFEGTLLHGFTNAITGYGGVQASEGYISALAGVALNTSFGAFGFDITQANASLKGLPSRSGQSVRITYSKLLVPTDTNLTMAAYRYSSSGYLSMRDAVTLRDLAGRGMNDHMMTTGVQRGRLQLTVTQNLPRGYGSFYVSGSTQDYWNRSGRDTQFQAGYSNNFKQLNYNVSLVRQLDATRGRWDNRMMLTLNVPLGSGPRAPYSSTMLQRDSDGSVQVQESVSGSLGVDDAFSYGLNGSNTSGGPGRATSSVGGNVSYASPLATVTGSASKGTGYSQVGAGLSGGVVAYSGGVAFAPQLGETVAIVEAQGARGARVLNGSGLRIDRWGHAVVTSLQPFSRNDIELDPKGLPLSVELKSTAQYTVPTAGAVTRLKFKAEGGGRSVIIRGKTADGEPLPFGAQVFDATGQEVGTVAQAGRIIVRSMKGEAGDFRVKWGDGTNGQCRMSVSLSGGASGDKAWTTTNAVCGR</sequence>
<protein>
    <submittedName>
        <fullName evidence="12">Fimbria/pilus outer membrane usher protein</fullName>
    </submittedName>
</protein>
<evidence type="ECO:0000256" key="2">
    <source>
        <dbReference type="ARBA" id="ARBA00008064"/>
    </source>
</evidence>
<keyword evidence="13" id="KW-1185">Reference proteome</keyword>
<keyword evidence="5 9" id="KW-0812">Transmembrane</keyword>
<keyword evidence="7 9" id="KW-0472">Membrane</keyword>
<dbReference type="Pfam" id="PF13953">
    <property type="entry name" value="PapC_C"/>
    <property type="match status" value="1"/>
</dbReference>
<dbReference type="Pfam" id="PF00577">
    <property type="entry name" value="Usher"/>
    <property type="match status" value="1"/>
</dbReference>
<dbReference type="PANTHER" id="PTHR30451:SF20">
    <property type="entry name" value="FIMBRIAE USHER"/>
    <property type="match status" value="1"/>
</dbReference>
<dbReference type="SUPFAM" id="SSF141729">
    <property type="entry name" value="FimD N-terminal domain-like"/>
    <property type="match status" value="1"/>
</dbReference>
<dbReference type="InterPro" id="IPR042186">
    <property type="entry name" value="FimD_plug_dom"/>
</dbReference>
<comment type="subcellular location">
    <subcellularLocation>
        <location evidence="1 9">Cell outer membrane</location>
        <topology evidence="1 9">Multi-pass membrane protein</topology>
    </subcellularLocation>
</comment>
<dbReference type="Gene3D" id="2.60.40.2610">
    <property type="entry name" value="Outer membrane usher protein FimD, plug domain"/>
    <property type="match status" value="1"/>
</dbReference>
<dbReference type="EMBL" id="JAWRLE010000088">
    <property type="protein sequence ID" value="MEB2583788.1"/>
    <property type="molecule type" value="Genomic_DNA"/>
</dbReference>
<dbReference type="InterPro" id="IPR025885">
    <property type="entry name" value="PapC_N"/>
</dbReference>
<name>A0ABU5WZS4_9BURK</name>
<comment type="caution">
    <text evidence="12">The sequence shown here is derived from an EMBL/GenBank/DDBJ whole genome shotgun (WGS) entry which is preliminary data.</text>
</comment>
<dbReference type="InterPro" id="IPR018030">
    <property type="entry name" value="Fimbrial_membr_usher_CS"/>
</dbReference>
<evidence type="ECO:0000256" key="5">
    <source>
        <dbReference type="ARBA" id="ARBA00022692"/>
    </source>
</evidence>
<evidence type="ECO:0000256" key="9">
    <source>
        <dbReference type="RuleBase" id="RU003884"/>
    </source>
</evidence>
<proteinExistence type="inferred from homology"/>
<dbReference type="Gene3D" id="2.60.40.3110">
    <property type="match status" value="1"/>
</dbReference>
<keyword evidence="3 9" id="KW-0813">Transport</keyword>
<evidence type="ECO:0000256" key="1">
    <source>
        <dbReference type="ARBA" id="ARBA00004571"/>
    </source>
</evidence>
<gene>
    <name evidence="12" type="ORF">SB593_33155</name>
</gene>
<dbReference type="InterPro" id="IPR037224">
    <property type="entry name" value="PapC_N_sf"/>
</dbReference>
<evidence type="ECO:0000256" key="6">
    <source>
        <dbReference type="ARBA" id="ARBA00022729"/>
    </source>
</evidence>
<reference evidence="12 13" key="1">
    <citation type="journal article" date="2023" name="Front. Microbiol.">
        <title>Genomic analyses of Burkholderia respiratory isolates indicates two evolutionarily distinct B. anthina clades.</title>
        <authorList>
            <person name="Pham A."/>
            <person name="Volmer J.G."/>
            <person name="Chambers D.C."/>
            <person name="Smith D.J."/>
            <person name="Reid D.W."/>
            <person name="Burr L."/>
            <person name="Wells T.J."/>
        </authorList>
    </citation>
    <scope>NUCLEOTIDE SEQUENCE [LARGE SCALE GENOMIC DNA]</scope>
    <source>
        <strain evidence="12 13">BCCIQ07A</strain>
    </source>
</reference>
<evidence type="ECO:0000259" key="10">
    <source>
        <dbReference type="Pfam" id="PF13953"/>
    </source>
</evidence>
<evidence type="ECO:0000259" key="11">
    <source>
        <dbReference type="Pfam" id="PF13954"/>
    </source>
</evidence>
<dbReference type="Proteomes" id="UP001304467">
    <property type="component" value="Unassembled WGS sequence"/>
</dbReference>
<evidence type="ECO:0000256" key="4">
    <source>
        <dbReference type="ARBA" id="ARBA00022452"/>
    </source>
</evidence>
<organism evidence="12 13">
    <name type="scientific">Burkholderia anthinoferrum</name>
    <dbReference type="NCBI Taxonomy" id="3090833"/>
    <lineage>
        <taxon>Bacteria</taxon>
        <taxon>Pseudomonadati</taxon>
        <taxon>Pseudomonadota</taxon>
        <taxon>Betaproteobacteria</taxon>
        <taxon>Burkholderiales</taxon>
        <taxon>Burkholderiaceae</taxon>
        <taxon>Burkholderia</taxon>
    </lineage>
</organism>
<keyword evidence="4" id="KW-1134">Transmembrane beta strand</keyword>
<dbReference type="InterPro" id="IPR025949">
    <property type="entry name" value="PapC-like_C"/>
</dbReference>
<comment type="similarity">
    <text evidence="2 9">Belongs to the fimbrial export usher family.</text>
</comment>
<dbReference type="InterPro" id="IPR043142">
    <property type="entry name" value="PapC-like_C_sf"/>
</dbReference>
<dbReference type="Pfam" id="PF13954">
    <property type="entry name" value="PapC_N"/>
    <property type="match status" value="1"/>
</dbReference>
<dbReference type="RefSeq" id="WP_089465296.1">
    <property type="nucleotide sequence ID" value="NZ_JAWRKY010000021.1"/>
</dbReference>
<keyword evidence="6" id="KW-0732">Signal</keyword>
<dbReference type="InterPro" id="IPR000015">
    <property type="entry name" value="Fimb_usher"/>
</dbReference>
<feature type="domain" description="PapC-like C-terminal" evidence="10">
    <location>
        <begin position="741"/>
        <end position="805"/>
    </location>
</feature>
<evidence type="ECO:0000313" key="12">
    <source>
        <dbReference type="EMBL" id="MEB2583788.1"/>
    </source>
</evidence>
<accession>A0ABU5WZS4</accession>
<keyword evidence="8 9" id="KW-0998">Cell outer membrane</keyword>
<evidence type="ECO:0000256" key="3">
    <source>
        <dbReference type="ARBA" id="ARBA00022448"/>
    </source>
</evidence>
<dbReference type="Gene3D" id="3.10.20.410">
    <property type="match status" value="1"/>
</dbReference>
<dbReference type="PROSITE" id="PS01151">
    <property type="entry name" value="FIMBRIAL_USHER"/>
    <property type="match status" value="1"/>
</dbReference>
<dbReference type="PANTHER" id="PTHR30451">
    <property type="entry name" value="OUTER MEMBRANE USHER PROTEIN"/>
    <property type="match status" value="1"/>
</dbReference>
<keyword evidence="9" id="KW-1029">Fimbrium biogenesis</keyword>